<evidence type="ECO:0000256" key="3">
    <source>
        <dbReference type="ARBA" id="ARBA00022960"/>
    </source>
</evidence>
<keyword evidence="4 6" id="KW-1133">Transmembrane helix</keyword>
<keyword evidence="3" id="KW-0133">Cell shape</keyword>
<evidence type="ECO:0000313" key="8">
    <source>
        <dbReference type="Proteomes" id="UP000184206"/>
    </source>
</evidence>
<dbReference type="InterPro" id="IPR001182">
    <property type="entry name" value="FtsW/RodA"/>
</dbReference>
<dbReference type="AlphaFoldDB" id="A0A1M7GMV0"/>
<name>A0A1M7GMV0_9BACL</name>
<evidence type="ECO:0000256" key="5">
    <source>
        <dbReference type="ARBA" id="ARBA00023136"/>
    </source>
</evidence>
<dbReference type="GO" id="GO:0005886">
    <property type="term" value="C:plasma membrane"/>
    <property type="evidence" value="ECO:0007669"/>
    <property type="project" value="TreeGrafter"/>
</dbReference>
<feature type="transmembrane region" description="Helical" evidence="6">
    <location>
        <begin position="93"/>
        <end position="110"/>
    </location>
</feature>
<feature type="transmembrane region" description="Helical" evidence="6">
    <location>
        <begin position="179"/>
        <end position="206"/>
    </location>
</feature>
<dbReference type="GO" id="GO:0008360">
    <property type="term" value="P:regulation of cell shape"/>
    <property type="evidence" value="ECO:0007669"/>
    <property type="project" value="UniProtKB-KW"/>
</dbReference>
<dbReference type="OrthoDB" id="9768187at2"/>
<evidence type="ECO:0000256" key="6">
    <source>
        <dbReference type="SAM" id="Phobius"/>
    </source>
</evidence>
<feature type="transmembrane region" description="Helical" evidence="6">
    <location>
        <begin position="341"/>
        <end position="365"/>
    </location>
</feature>
<dbReference type="GO" id="GO:0032153">
    <property type="term" value="C:cell division site"/>
    <property type="evidence" value="ECO:0007669"/>
    <property type="project" value="TreeGrafter"/>
</dbReference>
<dbReference type="Pfam" id="PF01098">
    <property type="entry name" value="FTSW_RODA_SPOVE"/>
    <property type="match status" value="1"/>
</dbReference>
<dbReference type="GO" id="GO:0051301">
    <property type="term" value="P:cell division"/>
    <property type="evidence" value="ECO:0007669"/>
    <property type="project" value="InterPro"/>
</dbReference>
<organism evidence="7 8">
    <name type="scientific">Lacicoccus alkaliphilus DSM 16010</name>
    <dbReference type="NCBI Taxonomy" id="1123231"/>
    <lineage>
        <taxon>Bacteria</taxon>
        <taxon>Bacillati</taxon>
        <taxon>Bacillota</taxon>
        <taxon>Bacilli</taxon>
        <taxon>Bacillales</taxon>
        <taxon>Salinicoccaceae</taxon>
        <taxon>Lacicoccus</taxon>
    </lineage>
</organism>
<dbReference type="GO" id="GO:0015648">
    <property type="term" value="F:lipid-linked peptidoglycan transporter activity"/>
    <property type="evidence" value="ECO:0007669"/>
    <property type="project" value="TreeGrafter"/>
</dbReference>
<evidence type="ECO:0000256" key="4">
    <source>
        <dbReference type="ARBA" id="ARBA00022989"/>
    </source>
</evidence>
<sequence>MYKSAIINADRVKVLKVSNQAKRQNISLLQRIDWTLIIFLTALAVISVIAINSAMIGGQHNINFGTRQIIFYILGFIAMFILTFIPVKFFKQFVWLIFGGSLLVLFILYISPVSSVTPIINGAQRWFQIGGMSIQPSEFAKITYILALGYIISEHNKYRFSHSLDGDVKLLSKMLLLSILPVFFVLSQNDMGTTIVFIAILLGMILVSGVSWWLILPTVGITGAVGSILLFGVIYRPDLLQTYLRVSPYQFDRIYSWLRPDLSTADSSFQITSSLRAIGSGGIEGRGLGEGVVYIPESHTDFIFTIIGEELGFLGSTLVIILFFLLTVHLIRIAFTVKDSFSSYFIIGYLTMIWFQVFQNIGMTIQLLPITGLTLPFLSYGGSSLWANMVGMGIIMSIYYHQYSVKS</sequence>
<feature type="transmembrane region" description="Helical" evidence="6">
    <location>
        <begin position="212"/>
        <end position="235"/>
    </location>
</feature>
<keyword evidence="8" id="KW-1185">Reference proteome</keyword>
<comment type="subcellular location">
    <subcellularLocation>
        <location evidence="1">Membrane</location>
        <topology evidence="1">Multi-pass membrane protein</topology>
    </subcellularLocation>
</comment>
<feature type="transmembrane region" description="Helical" evidence="6">
    <location>
        <begin position="34"/>
        <end position="57"/>
    </location>
</feature>
<proteinExistence type="predicted"/>
<dbReference type="PANTHER" id="PTHR30474">
    <property type="entry name" value="CELL CYCLE PROTEIN"/>
    <property type="match status" value="1"/>
</dbReference>
<dbReference type="EMBL" id="FRCF01000006">
    <property type="protein sequence ID" value="SHM17506.1"/>
    <property type="molecule type" value="Genomic_DNA"/>
</dbReference>
<reference evidence="7 8" key="1">
    <citation type="submission" date="2016-11" db="EMBL/GenBank/DDBJ databases">
        <authorList>
            <person name="Jaros S."/>
            <person name="Januszkiewicz K."/>
            <person name="Wedrychowicz H."/>
        </authorList>
    </citation>
    <scope>NUCLEOTIDE SEQUENCE [LARGE SCALE GENOMIC DNA]</scope>
    <source>
        <strain evidence="7 8">DSM 16010</strain>
    </source>
</reference>
<evidence type="ECO:0000256" key="1">
    <source>
        <dbReference type="ARBA" id="ARBA00004141"/>
    </source>
</evidence>
<evidence type="ECO:0000256" key="2">
    <source>
        <dbReference type="ARBA" id="ARBA00022692"/>
    </source>
</evidence>
<feature type="transmembrane region" description="Helical" evidence="6">
    <location>
        <begin position="311"/>
        <end position="335"/>
    </location>
</feature>
<dbReference type="STRING" id="1123231.SAMN02745189_01690"/>
<evidence type="ECO:0000313" key="7">
    <source>
        <dbReference type="EMBL" id="SHM17506.1"/>
    </source>
</evidence>
<feature type="transmembrane region" description="Helical" evidence="6">
    <location>
        <begin position="69"/>
        <end position="87"/>
    </location>
</feature>
<accession>A0A1M7GMV0</accession>
<keyword evidence="5 6" id="KW-0472">Membrane</keyword>
<gene>
    <name evidence="7" type="ORF">SAMN02745189_01690</name>
</gene>
<protein>
    <submittedName>
        <fullName evidence="7">Rod shape determining protein RodA</fullName>
    </submittedName>
</protein>
<dbReference type="PANTHER" id="PTHR30474:SF1">
    <property type="entry name" value="PEPTIDOGLYCAN GLYCOSYLTRANSFERASE MRDB"/>
    <property type="match status" value="1"/>
</dbReference>
<keyword evidence="2 6" id="KW-0812">Transmembrane</keyword>
<feature type="transmembrane region" description="Helical" evidence="6">
    <location>
        <begin position="377"/>
        <end position="400"/>
    </location>
</feature>
<dbReference type="Proteomes" id="UP000184206">
    <property type="component" value="Unassembled WGS sequence"/>
</dbReference>